<name>A0AAP0HV22_9MAGN</name>
<gene>
    <name evidence="1" type="ORF">Sjap_022502</name>
</gene>
<organism evidence="1 2">
    <name type="scientific">Stephania japonica</name>
    <dbReference type="NCBI Taxonomy" id="461633"/>
    <lineage>
        <taxon>Eukaryota</taxon>
        <taxon>Viridiplantae</taxon>
        <taxon>Streptophyta</taxon>
        <taxon>Embryophyta</taxon>
        <taxon>Tracheophyta</taxon>
        <taxon>Spermatophyta</taxon>
        <taxon>Magnoliopsida</taxon>
        <taxon>Ranunculales</taxon>
        <taxon>Menispermaceae</taxon>
        <taxon>Menispermoideae</taxon>
        <taxon>Cissampelideae</taxon>
        <taxon>Stephania</taxon>
    </lineage>
</organism>
<evidence type="ECO:0000313" key="1">
    <source>
        <dbReference type="EMBL" id="KAK9097005.1"/>
    </source>
</evidence>
<dbReference type="AlphaFoldDB" id="A0AAP0HV22"/>
<accession>A0AAP0HV22</accession>
<sequence length="116" mass="13281">MAQTYKEEVENEIEVTLTRPEELQQESKEDQSFVLVNSPTLPYIFDDFDIEVDETERSKTFCTTDTFVLDDLEIIDSYVLEVPEKLPFLNKGMFVSLSNARGDSIILGYSLLEGIT</sequence>
<dbReference type="EMBL" id="JBBNAE010000009">
    <property type="protein sequence ID" value="KAK9097005.1"/>
    <property type="molecule type" value="Genomic_DNA"/>
</dbReference>
<comment type="caution">
    <text evidence="1">The sequence shown here is derived from an EMBL/GenBank/DDBJ whole genome shotgun (WGS) entry which is preliminary data.</text>
</comment>
<reference evidence="1 2" key="1">
    <citation type="submission" date="2024-01" db="EMBL/GenBank/DDBJ databases">
        <title>Genome assemblies of Stephania.</title>
        <authorList>
            <person name="Yang L."/>
        </authorList>
    </citation>
    <scope>NUCLEOTIDE SEQUENCE [LARGE SCALE GENOMIC DNA]</scope>
    <source>
        <strain evidence="1">QJT</strain>
        <tissue evidence="1">Leaf</tissue>
    </source>
</reference>
<protein>
    <submittedName>
        <fullName evidence="1">Uncharacterized protein</fullName>
    </submittedName>
</protein>
<proteinExistence type="predicted"/>
<keyword evidence="2" id="KW-1185">Reference proteome</keyword>
<dbReference type="Proteomes" id="UP001417504">
    <property type="component" value="Unassembled WGS sequence"/>
</dbReference>
<evidence type="ECO:0000313" key="2">
    <source>
        <dbReference type="Proteomes" id="UP001417504"/>
    </source>
</evidence>